<dbReference type="EMBL" id="PFTM01000051">
    <property type="protein sequence ID" value="PJB82727.1"/>
    <property type="molecule type" value="Genomic_DNA"/>
</dbReference>
<evidence type="ECO:0000313" key="1">
    <source>
        <dbReference type="EMBL" id="PJB82727.1"/>
    </source>
</evidence>
<protein>
    <submittedName>
        <fullName evidence="1">Uncharacterized protein</fullName>
    </submittedName>
</protein>
<name>A0A2M8D6X0_9BACT</name>
<gene>
    <name evidence="1" type="ORF">CO088_02940</name>
</gene>
<comment type="caution">
    <text evidence="1">The sequence shown here is derived from an EMBL/GenBank/DDBJ whole genome shotgun (WGS) entry which is preliminary data.</text>
</comment>
<dbReference type="AlphaFoldDB" id="A0A2M8D6X0"/>
<reference evidence="2" key="1">
    <citation type="submission" date="2017-09" db="EMBL/GenBank/DDBJ databases">
        <title>Depth-based differentiation of microbial function through sediment-hosted aquifers and enrichment of novel symbionts in the deep terrestrial subsurface.</title>
        <authorList>
            <person name="Probst A.J."/>
            <person name="Ladd B."/>
            <person name="Jarett J.K."/>
            <person name="Geller-Mcgrath D.E."/>
            <person name="Sieber C.M.K."/>
            <person name="Emerson J.B."/>
            <person name="Anantharaman K."/>
            <person name="Thomas B.C."/>
            <person name="Malmstrom R."/>
            <person name="Stieglmeier M."/>
            <person name="Klingl A."/>
            <person name="Woyke T."/>
            <person name="Ryan C.M."/>
            <person name="Banfield J.F."/>
        </authorList>
    </citation>
    <scope>NUCLEOTIDE SEQUENCE [LARGE SCALE GENOMIC DNA]</scope>
</reference>
<evidence type="ECO:0000313" key="2">
    <source>
        <dbReference type="Proteomes" id="UP000229236"/>
    </source>
</evidence>
<organism evidence="1 2">
    <name type="scientific">Candidatus Yonathbacteria bacterium CG_4_9_14_0_8_um_filter_46_47</name>
    <dbReference type="NCBI Taxonomy" id="1975106"/>
    <lineage>
        <taxon>Bacteria</taxon>
        <taxon>Candidatus Yonathiibacteriota</taxon>
    </lineage>
</organism>
<proteinExistence type="predicted"/>
<dbReference type="Proteomes" id="UP000229236">
    <property type="component" value="Unassembled WGS sequence"/>
</dbReference>
<accession>A0A2M8D6X0</accession>
<sequence>MFYRNWDDFQILAVNEIAQGYVILRTPRARTIFSVSSQNVSKVCRENESIKYLGYPMDIL</sequence>